<evidence type="ECO:0000313" key="3">
    <source>
        <dbReference type="Proteomes" id="UP000054477"/>
    </source>
</evidence>
<evidence type="ECO:0000259" key="1">
    <source>
        <dbReference type="Pfam" id="PF20231"/>
    </source>
</evidence>
<dbReference type="OrthoDB" id="3152464at2759"/>
<feature type="domain" description="DUF6589" evidence="1">
    <location>
        <begin position="9"/>
        <end position="87"/>
    </location>
</feature>
<dbReference type="AlphaFoldDB" id="A0A0C9WRI4"/>
<dbReference type="HOGENOM" id="CLU_124776_0_0_1"/>
<dbReference type="InterPro" id="IPR046496">
    <property type="entry name" value="DUF6589"/>
</dbReference>
<accession>A0A0C9WRI4</accession>
<dbReference type="Pfam" id="PF20231">
    <property type="entry name" value="DUF6589"/>
    <property type="match status" value="1"/>
</dbReference>
<dbReference type="Proteomes" id="UP000054477">
    <property type="component" value="Unassembled WGS sequence"/>
</dbReference>
<proteinExistence type="predicted"/>
<reference evidence="2 3" key="1">
    <citation type="submission" date="2014-04" db="EMBL/GenBank/DDBJ databases">
        <authorList>
            <consortium name="DOE Joint Genome Institute"/>
            <person name="Kuo A."/>
            <person name="Kohler A."/>
            <person name="Nagy L.G."/>
            <person name="Floudas D."/>
            <person name="Copeland A."/>
            <person name="Barry K.W."/>
            <person name="Cichocki N."/>
            <person name="Veneault-Fourrey C."/>
            <person name="LaButti K."/>
            <person name="Lindquist E.A."/>
            <person name="Lipzen A."/>
            <person name="Lundell T."/>
            <person name="Morin E."/>
            <person name="Murat C."/>
            <person name="Sun H."/>
            <person name="Tunlid A."/>
            <person name="Henrissat B."/>
            <person name="Grigoriev I.V."/>
            <person name="Hibbett D.S."/>
            <person name="Martin F."/>
            <person name="Nordberg H.P."/>
            <person name="Cantor M.N."/>
            <person name="Hua S.X."/>
        </authorList>
    </citation>
    <scope>NUCLEOTIDE SEQUENCE [LARGE SCALE GENOMIC DNA]</scope>
    <source>
        <strain evidence="2 3">LaAM-08-1</strain>
    </source>
</reference>
<evidence type="ECO:0000313" key="2">
    <source>
        <dbReference type="EMBL" id="KIK01225.1"/>
    </source>
</evidence>
<sequence length="187" mass="20848">SIANSCYSRDIMQDNMLVNVLGLKGHSMPIDLNIEHLIGELKQLLAAKGLQSTWDHLGNISAAINYLKKIKKQVGLAMSTAYQGTMHTKADTTHLVWHVADKVRDEELQIFKWNKRGNRKEVAICDILALGEQKLKSSSLATFNWTVIVMVECCQYTPEPSKDTDTLPPLAMGRPSDAVDLVEVDLE</sequence>
<organism evidence="2 3">
    <name type="scientific">Laccaria amethystina LaAM-08-1</name>
    <dbReference type="NCBI Taxonomy" id="1095629"/>
    <lineage>
        <taxon>Eukaryota</taxon>
        <taxon>Fungi</taxon>
        <taxon>Dikarya</taxon>
        <taxon>Basidiomycota</taxon>
        <taxon>Agaricomycotina</taxon>
        <taxon>Agaricomycetes</taxon>
        <taxon>Agaricomycetidae</taxon>
        <taxon>Agaricales</taxon>
        <taxon>Agaricineae</taxon>
        <taxon>Hydnangiaceae</taxon>
        <taxon>Laccaria</taxon>
    </lineage>
</organism>
<feature type="non-terminal residue" evidence="2">
    <location>
        <position position="1"/>
    </location>
</feature>
<protein>
    <recommendedName>
        <fullName evidence="1">DUF6589 domain-containing protein</fullName>
    </recommendedName>
</protein>
<name>A0A0C9WRI4_9AGAR</name>
<dbReference type="EMBL" id="KN838610">
    <property type="protein sequence ID" value="KIK01225.1"/>
    <property type="molecule type" value="Genomic_DNA"/>
</dbReference>
<keyword evidence="3" id="KW-1185">Reference proteome</keyword>
<gene>
    <name evidence="2" type="ORF">K443DRAFT_99026</name>
</gene>
<reference evidence="3" key="2">
    <citation type="submission" date="2015-01" db="EMBL/GenBank/DDBJ databases">
        <title>Evolutionary Origins and Diversification of the Mycorrhizal Mutualists.</title>
        <authorList>
            <consortium name="DOE Joint Genome Institute"/>
            <consortium name="Mycorrhizal Genomics Consortium"/>
            <person name="Kohler A."/>
            <person name="Kuo A."/>
            <person name="Nagy L.G."/>
            <person name="Floudas D."/>
            <person name="Copeland A."/>
            <person name="Barry K.W."/>
            <person name="Cichocki N."/>
            <person name="Veneault-Fourrey C."/>
            <person name="LaButti K."/>
            <person name="Lindquist E.A."/>
            <person name="Lipzen A."/>
            <person name="Lundell T."/>
            <person name="Morin E."/>
            <person name="Murat C."/>
            <person name="Riley R."/>
            <person name="Ohm R."/>
            <person name="Sun H."/>
            <person name="Tunlid A."/>
            <person name="Henrissat B."/>
            <person name="Grigoriev I.V."/>
            <person name="Hibbett D.S."/>
            <person name="Martin F."/>
        </authorList>
    </citation>
    <scope>NUCLEOTIDE SEQUENCE [LARGE SCALE GENOMIC DNA]</scope>
    <source>
        <strain evidence="3">LaAM-08-1</strain>
    </source>
</reference>